<dbReference type="PANTHER" id="PTHR15434:SF2">
    <property type="entry name" value="HEAT SHOCK FACTOR 2-BINDING PROTEIN"/>
    <property type="match status" value="1"/>
</dbReference>
<dbReference type="AlphaFoldDB" id="A0A7F8PV94"/>
<feature type="region of interest" description="Disordered" evidence="1">
    <location>
        <begin position="168"/>
        <end position="199"/>
    </location>
</feature>
<dbReference type="Proteomes" id="UP000245341">
    <property type="component" value="Unplaced"/>
</dbReference>
<dbReference type="GeneID" id="115936517"/>
<protein>
    <submittedName>
        <fullName evidence="3">Uncharacterized protein LOC115936517</fullName>
    </submittedName>
</protein>
<evidence type="ECO:0000313" key="3">
    <source>
        <dbReference type="RefSeq" id="XP_030872574.1"/>
    </source>
</evidence>
<dbReference type="InterPro" id="IPR039584">
    <property type="entry name" value="HSF2BP"/>
</dbReference>
<organism evidence="2 3">
    <name type="scientific">Leptonychotes weddellii</name>
    <name type="common">Weddell seal</name>
    <name type="synonym">Otaria weddellii</name>
    <dbReference type="NCBI Taxonomy" id="9713"/>
    <lineage>
        <taxon>Eukaryota</taxon>
        <taxon>Metazoa</taxon>
        <taxon>Chordata</taxon>
        <taxon>Craniata</taxon>
        <taxon>Vertebrata</taxon>
        <taxon>Euteleostomi</taxon>
        <taxon>Mammalia</taxon>
        <taxon>Eutheria</taxon>
        <taxon>Laurasiatheria</taxon>
        <taxon>Carnivora</taxon>
        <taxon>Caniformia</taxon>
        <taxon>Pinnipedia</taxon>
        <taxon>Phocidae</taxon>
        <taxon>Monachinae</taxon>
        <taxon>Lobodontini</taxon>
        <taxon>Leptonychotes</taxon>
    </lineage>
</organism>
<evidence type="ECO:0000313" key="2">
    <source>
        <dbReference type="Proteomes" id="UP000245341"/>
    </source>
</evidence>
<dbReference type="KEGG" id="lww:115936517"/>
<dbReference type="RefSeq" id="XP_030872574.1">
    <property type="nucleotide sequence ID" value="XM_031016714.1"/>
</dbReference>
<gene>
    <name evidence="3" type="primary">LOC115936517</name>
</gene>
<proteinExistence type="predicted"/>
<dbReference type="GO" id="GO:0005829">
    <property type="term" value="C:cytosol"/>
    <property type="evidence" value="ECO:0007669"/>
    <property type="project" value="TreeGrafter"/>
</dbReference>
<accession>A0A7F8PV94</accession>
<sequence length="261" mass="28754">MEHNHDSDALFCLSVADVAAIACGREFLVNSSRVLLDTILQLLGDLKPGQCTKLKVSRDNWCSTLRIIQSCGHTLAFVQLLKWQTPLQRLGLYCLCSFSFAHYSPSPAESACCSPLLFPPDHPATFPSFPLHLAHRDPIMEHTRQQPQVPRHRFPTLQPWTSHWPPFLQPGLPSDAGQEGSQCSHTMSPSPGPKLLSDSSLCPHQSPLLSSQWLGQTSDSVTLATLLFLSPLQTGSQQRLSFLLPRENGGVGVNFLTTLPQ</sequence>
<reference evidence="3" key="1">
    <citation type="submission" date="2025-08" db="UniProtKB">
        <authorList>
            <consortium name="RefSeq"/>
        </authorList>
    </citation>
    <scope>IDENTIFICATION</scope>
    <source>
        <tissue evidence="3">Liver</tissue>
    </source>
</reference>
<evidence type="ECO:0000256" key="1">
    <source>
        <dbReference type="SAM" id="MobiDB-lite"/>
    </source>
</evidence>
<keyword evidence="2" id="KW-1185">Reference proteome</keyword>
<dbReference type="PANTHER" id="PTHR15434">
    <property type="entry name" value="HEAT SHOCK FACTOR 2-BINDING PROTEIN"/>
    <property type="match status" value="1"/>
</dbReference>
<feature type="compositionally biased region" description="Polar residues" evidence="1">
    <location>
        <begin position="179"/>
        <end position="189"/>
    </location>
</feature>
<name>A0A7F8PV94_LEPWE</name>